<dbReference type="OrthoDB" id="5432555at2"/>
<evidence type="ECO:0000313" key="3">
    <source>
        <dbReference type="EMBL" id="OUD14442.1"/>
    </source>
</evidence>
<dbReference type="PANTHER" id="PTHR30041">
    <property type="entry name" value="ARSENATE REDUCTASE"/>
    <property type="match status" value="1"/>
</dbReference>
<dbReference type="SUPFAM" id="SSF52833">
    <property type="entry name" value="Thioredoxin-like"/>
    <property type="match status" value="1"/>
</dbReference>
<dbReference type="RefSeq" id="WP_086488223.1">
    <property type="nucleotide sequence ID" value="NZ_MSLT01000012.1"/>
</dbReference>
<accession>A0A251XA95</accession>
<dbReference type="Pfam" id="PF03960">
    <property type="entry name" value="ArsC"/>
    <property type="match status" value="1"/>
</dbReference>
<dbReference type="Gene3D" id="3.40.30.10">
    <property type="entry name" value="Glutaredoxin"/>
    <property type="match status" value="1"/>
</dbReference>
<proteinExistence type="inferred from homology"/>
<dbReference type="EMBL" id="MSLT01000012">
    <property type="protein sequence ID" value="OUD14442.1"/>
    <property type="molecule type" value="Genomic_DNA"/>
</dbReference>
<dbReference type="NCBIfam" id="TIGR01616">
    <property type="entry name" value="nitro_assoc"/>
    <property type="match status" value="1"/>
</dbReference>
<sequence length="143" mass="16085">MARVVFYEKPGCHNNTLQKQWLTDSGHEVIARNLLTEAWTAERLLPFLAARPVSEWFNPAAPAIKSGEVNPTQLSAQEALILLILQPLLIRRPLLQVDNEYRQGFDPEEVKTWIGLSVPSEDEGNTDIQTCHKTVPCAETKPL</sequence>
<dbReference type="PROSITE" id="PS51353">
    <property type="entry name" value="ARSC"/>
    <property type="match status" value="1"/>
</dbReference>
<comment type="caution">
    <text evidence="3">The sequence shown here is derived from an EMBL/GenBank/DDBJ whole genome shotgun (WGS) entry which is preliminary data.</text>
</comment>
<dbReference type="Proteomes" id="UP000194798">
    <property type="component" value="Unassembled WGS sequence"/>
</dbReference>
<evidence type="ECO:0008006" key="5">
    <source>
        <dbReference type="Google" id="ProtNLM"/>
    </source>
</evidence>
<dbReference type="InterPro" id="IPR006660">
    <property type="entry name" value="Arsenate_reductase-like"/>
</dbReference>
<dbReference type="PANTHER" id="PTHR30041:SF8">
    <property type="entry name" value="PROTEIN YFFB"/>
    <property type="match status" value="1"/>
</dbReference>
<keyword evidence="4" id="KW-1185">Reference proteome</keyword>
<organism evidence="3 4">
    <name type="scientific">Thioflexithrix psekupsensis</name>
    <dbReference type="NCBI Taxonomy" id="1570016"/>
    <lineage>
        <taxon>Bacteria</taxon>
        <taxon>Pseudomonadati</taxon>
        <taxon>Pseudomonadota</taxon>
        <taxon>Gammaproteobacteria</taxon>
        <taxon>Thiotrichales</taxon>
        <taxon>Thioflexithrix</taxon>
    </lineage>
</organism>
<protein>
    <recommendedName>
        <fullName evidence="5">Nitrogenase-associated protein</fullName>
    </recommendedName>
</protein>
<evidence type="ECO:0000256" key="2">
    <source>
        <dbReference type="PROSITE-ProRule" id="PRU01282"/>
    </source>
</evidence>
<dbReference type="InterPro" id="IPR006503">
    <property type="entry name" value="Nase-assoc"/>
</dbReference>
<evidence type="ECO:0000256" key="1">
    <source>
        <dbReference type="ARBA" id="ARBA00007198"/>
    </source>
</evidence>
<reference evidence="3 4" key="1">
    <citation type="submission" date="2016-12" db="EMBL/GenBank/DDBJ databases">
        <title>Thioflexothrix psekupsii D3 genome sequencing and assembly.</title>
        <authorList>
            <person name="Fomenkov A."/>
            <person name="Vincze T."/>
            <person name="Grabovich M."/>
            <person name="Anton B.P."/>
            <person name="Dubinina G."/>
            <person name="Orlova M."/>
            <person name="Belousova E."/>
            <person name="Roberts R.J."/>
        </authorList>
    </citation>
    <scope>NUCLEOTIDE SEQUENCE [LARGE SCALE GENOMIC DNA]</scope>
    <source>
        <strain evidence="3">D3</strain>
    </source>
</reference>
<comment type="similarity">
    <text evidence="1 2">Belongs to the ArsC family.</text>
</comment>
<name>A0A251XA95_9GAMM</name>
<dbReference type="InterPro" id="IPR036249">
    <property type="entry name" value="Thioredoxin-like_sf"/>
</dbReference>
<dbReference type="AlphaFoldDB" id="A0A251XA95"/>
<evidence type="ECO:0000313" key="4">
    <source>
        <dbReference type="Proteomes" id="UP000194798"/>
    </source>
</evidence>
<gene>
    <name evidence="3" type="ORF">TPSD3_09040</name>
</gene>